<gene>
    <name evidence="2" type="ORF">CEXT_230941</name>
</gene>
<dbReference type="AlphaFoldDB" id="A0AAV4NE29"/>
<dbReference type="EMBL" id="BPLR01003208">
    <property type="protein sequence ID" value="GIX82128.1"/>
    <property type="molecule type" value="Genomic_DNA"/>
</dbReference>
<proteinExistence type="predicted"/>
<evidence type="ECO:0000313" key="2">
    <source>
        <dbReference type="EMBL" id="GIX82128.1"/>
    </source>
</evidence>
<keyword evidence="1" id="KW-0812">Transmembrane</keyword>
<comment type="caution">
    <text evidence="2">The sequence shown here is derived from an EMBL/GenBank/DDBJ whole genome shotgun (WGS) entry which is preliminary data.</text>
</comment>
<evidence type="ECO:0000313" key="3">
    <source>
        <dbReference type="Proteomes" id="UP001054945"/>
    </source>
</evidence>
<keyword evidence="1" id="KW-1133">Transmembrane helix</keyword>
<accession>A0AAV4NE29</accession>
<organism evidence="2 3">
    <name type="scientific">Caerostris extrusa</name>
    <name type="common">Bark spider</name>
    <name type="synonym">Caerostris bankana</name>
    <dbReference type="NCBI Taxonomy" id="172846"/>
    <lineage>
        <taxon>Eukaryota</taxon>
        <taxon>Metazoa</taxon>
        <taxon>Ecdysozoa</taxon>
        <taxon>Arthropoda</taxon>
        <taxon>Chelicerata</taxon>
        <taxon>Arachnida</taxon>
        <taxon>Araneae</taxon>
        <taxon>Araneomorphae</taxon>
        <taxon>Entelegynae</taxon>
        <taxon>Araneoidea</taxon>
        <taxon>Araneidae</taxon>
        <taxon>Caerostris</taxon>
    </lineage>
</organism>
<sequence length="129" mass="14381">MESSRQDIGLGKRVIGRLSGRGLNGFTSALVSLLQGGFFLFRRRFRCQFLEFSHPDIELAKLVIGRLSGRRLNGLISALVPPTKRFLLLEGEGFMQNVPAFIGNIPSCKIIYSLSQVLKSVYDFTISND</sequence>
<feature type="transmembrane region" description="Helical" evidence="1">
    <location>
        <begin position="22"/>
        <end position="41"/>
    </location>
</feature>
<protein>
    <submittedName>
        <fullName evidence="2">Uncharacterized protein</fullName>
    </submittedName>
</protein>
<keyword evidence="3" id="KW-1185">Reference proteome</keyword>
<reference evidence="2 3" key="1">
    <citation type="submission" date="2021-06" db="EMBL/GenBank/DDBJ databases">
        <title>Caerostris extrusa draft genome.</title>
        <authorList>
            <person name="Kono N."/>
            <person name="Arakawa K."/>
        </authorList>
    </citation>
    <scope>NUCLEOTIDE SEQUENCE [LARGE SCALE GENOMIC DNA]</scope>
</reference>
<evidence type="ECO:0000256" key="1">
    <source>
        <dbReference type="SAM" id="Phobius"/>
    </source>
</evidence>
<name>A0AAV4NE29_CAEEX</name>
<keyword evidence="1" id="KW-0472">Membrane</keyword>
<dbReference type="Proteomes" id="UP001054945">
    <property type="component" value="Unassembled WGS sequence"/>
</dbReference>